<keyword evidence="3" id="KW-1185">Reference proteome</keyword>
<sequence length="459" mass="53920">MKKAVKLFRIGLLLMVGISLISACATVKKTKPVINKENTDWEKLNLIGNVKAVNETSTTKYPDEEAKIKTSKYTFNRYGKQVLFEGPKHSHKSVYNAEGKILEQKQYFENRLEKKITYNYSSEGKRTGKSTYMTPTFQTEEEWEAHEANKKNLPNAGLYLQNRLDIQDNGNQTITVYKENKEIDHIQYEVYKGSKLVEISVKYPFSEVFGYKKTWKYDEDDNLKKFKKYVGSAERLELIWEYDYDENDRIVKETYLRYMPKSSSSFNENGHLKEQINAYYLDEEISAISSFQYDAHGSLISKKRKKYNGELAREITYELTYDSNQNLIQENVHDSKKASVNNYMEYDENANEIYYKSVDANGDLIAKVTRKFDSVSNMIERVVYKADESISLKESYVYNANNNVSKHIVEKPLEETIEIKTRDYDHKGNWIKFELKFLSSINNELFQQVIKEREIVYFE</sequence>
<evidence type="ECO:0008006" key="4">
    <source>
        <dbReference type="Google" id="ProtNLM"/>
    </source>
</evidence>
<protein>
    <recommendedName>
        <fullName evidence="4">YD repeat-containing protein</fullName>
    </recommendedName>
</protein>
<evidence type="ECO:0000313" key="3">
    <source>
        <dbReference type="Proteomes" id="UP000635665"/>
    </source>
</evidence>
<evidence type="ECO:0000313" key="2">
    <source>
        <dbReference type="EMBL" id="MBI6120857.1"/>
    </source>
</evidence>
<dbReference type="EMBL" id="JAEHNY010000011">
    <property type="protein sequence ID" value="MBI6120857.1"/>
    <property type="molecule type" value="Genomic_DNA"/>
</dbReference>
<accession>A0ABS0TIL3</accession>
<dbReference type="Proteomes" id="UP000635665">
    <property type="component" value="Unassembled WGS sequence"/>
</dbReference>
<comment type="caution">
    <text evidence="2">The sequence shown here is derived from an EMBL/GenBank/DDBJ whole genome shotgun (WGS) entry which is preliminary data.</text>
</comment>
<dbReference type="RefSeq" id="WP_198639087.1">
    <property type="nucleotide sequence ID" value="NZ_JAEHNY010000011.1"/>
</dbReference>
<keyword evidence="1" id="KW-0732">Signal</keyword>
<dbReference type="PROSITE" id="PS51257">
    <property type="entry name" value="PROKAR_LIPOPROTEIN"/>
    <property type="match status" value="1"/>
</dbReference>
<reference evidence="2 3" key="1">
    <citation type="submission" date="2020-12" db="EMBL/GenBank/DDBJ databases">
        <title>Salegentibacter orientalis sp. nov., isolated from costal sediment.</title>
        <authorList>
            <person name="Lian F.-B."/>
        </authorList>
    </citation>
    <scope>NUCLEOTIDE SEQUENCE [LARGE SCALE GENOMIC DNA]</scope>
    <source>
        <strain evidence="2 3">F60176</strain>
    </source>
</reference>
<organism evidence="2 3">
    <name type="scientific">Salegentibacter maritimus</name>
    <dbReference type="NCBI Taxonomy" id="2794347"/>
    <lineage>
        <taxon>Bacteria</taxon>
        <taxon>Pseudomonadati</taxon>
        <taxon>Bacteroidota</taxon>
        <taxon>Flavobacteriia</taxon>
        <taxon>Flavobacteriales</taxon>
        <taxon>Flavobacteriaceae</taxon>
        <taxon>Salegentibacter</taxon>
    </lineage>
</organism>
<feature type="signal peptide" evidence="1">
    <location>
        <begin position="1"/>
        <end position="25"/>
    </location>
</feature>
<evidence type="ECO:0000256" key="1">
    <source>
        <dbReference type="SAM" id="SignalP"/>
    </source>
</evidence>
<proteinExistence type="predicted"/>
<dbReference type="Gene3D" id="2.180.10.10">
    <property type="entry name" value="RHS repeat-associated core"/>
    <property type="match status" value="1"/>
</dbReference>
<feature type="chain" id="PRO_5047289232" description="YD repeat-containing protein" evidence="1">
    <location>
        <begin position="26"/>
        <end position="459"/>
    </location>
</feature>
<gene>
    <name evidence="2" type="ORF">I6U50_12575</name>
</gene>
<name>A0ABS0TIL3_9FLAO</name>